<dbReference type="PANTHER" id="PTHR33048">
    <property type="entry name" value="PTH11-LIKE INTEGRAL MEMBRANE PROTEIN (AFU_ORTHOLOGUE AFUA_5G11245)"/>
    <property type="match status" value="1"/>
</dbReference>
<proteinExistence type="inferred from homology"/>
<evidence type="ECO:0000256" key="6">
    <source>
        <dbReference type="SAM" id="Phobius"/>
    </source>
</evidence>
<dbReference type="AlphaFoldDB" id="A0A3E2HDR7"/>
<sequence length="360" mass="39500">MGGSTIQNFDADQFTLLNWIMSALAIIFTLLRLGVRSFYIKKLHVDDFLAIGAACSLLILAILNHYQRPVIYALVDASTGKPPPAPYNTQLGFANGIVYQAKLQFAFMLFFWTCLWTVKFSFLMFYRKLFVGIQGYMKWWWGVVVFCILTYLASVLTLFLSCVPVSRRFSIAPEAPCSVSSGVAALEVATAIDIASDILVMILPIQLLWGLRVPNKQKVGLGAIFSLGLVIIIFAIIRMVEVVRAISHRSASADVSLSLWSILESAIACIVCSLPSLKVWITSTRDKNYASQSTSRNNKAGVTKGSHIRLYDLQADGGPNGVSVGYNSDVALHISGNGITKIQEVSVVSERVHSTDNEST</sequence>
<organism evidence="8 9">
    <name type="scientific">Scytalidium lignicola</name>
    <name type="common">Hyphomycete</name>
    <dbReference type="NCBI Taxonomy" id="5539"/>
    <lineage>
        <taxon>Eukaryota</taxon>
        <taxon>Fungi</taxon>
        <taxon>Dikarya</taxon>
        <taxon>Ascomycota</taxon>
        <taxon>Pezizomycotina</taxon>
        <taxon>Leotiomycetes</taxon>
        <taxon>Leotiomycetes incertae sedis</taxon>
        <taxon>Scytalidium</taxon>
    </lineage>
</organism>
<gene>
    <name evidence="8" type="ORF">B7463_g4771</name>
</gene>
<evidence type="ECO:0000313" key="8">
    <source>
        <dbReference type="EMBL" id="RFU31558.1"/>
    </source>
</evidence>
<dbReference type="EMBL" id="NCSJ02000073">
    <property type="protein sequence ID" value="RFU31558.1"/>
    <property type="molecule type" value="Genomic_DNA"/>
</dbReference>
<dbReference type="STRING" id="5539.A0A3E2HDR7"/>
<accession>A0A3E2HDR7</accession>
<feature type="non-terminal residue" evidence="8">
    <location>
        <position position="1"/>
    </location>
</feature>
<keyword evidence="9" id="KW-1185">Reference proteome</keyword>
<feature type="transmembrane region" description="Helical" evidence="6">
    <location>
        <begin position="260"/>
        <end position="281"/>
    </location>
</feature>
<keyword evidence="3 6" id="KW-1133">Transmembrane helix</keyword>
<dbReference type="Pfam" id="PF20684">
    <property type="entry name" value="Fung_rhodopsin"/>
    <property type="match status" value="1"/>
</dbReference>
<name>A0A3E2HDR7_SCYLI</name>
<feature type="transmembrane region" description="Helical" evidence="6">
    <location>
        <begin position="105"/>
        <end position="127"/>
    </location>
</feature>
<feature type="transmembrane region" description="Helical" evidence="6">
    <location>
        <begin position="188"/>
        <end position="209"/>
    </location>
</feature>
<dbReference type="InterPro" id="IPR052337">
    <property type="entry name" value="SAT4-like"/>
</dbReference>
<comment type="similarity">
    <text evidence="5">Belongs to the SAT4 family.</text>
</comment>
<feature type="non-terminal residue" evidence="8">
    <location>
        <position position="360"/>
    </location>
</feature>
<comment type="subcellular location">
    <subcellularLocation>
        <location evidence="1">Membrane</location>
        <topology evidence="1">Multi-pass membrane protein</topology>
    </subcellularLocation>
</comment>
<evidence type="ECO:0000256" key="5">
    <source>
        <dbReference type="ARBA" id="ARBA00038359"/>
    </source>
</evidence>
<feature type="transmembrane region" description="Helical" evidence="6">
    <location>
        <begin position="47"/>
        <end position="66"/>
    </location>
</feature>
<protein>
    <recommendedName>
        <fullName evidence="7">Rhodopsin domain-containing protein</fullName>
    </recommendedName>
</protein>
<feature type="transmembrane region" description="Helical" evidence="6">
    <location>
        <begin position="221"/>
        <end position="240"/>
    </location>
</feature>
<dbReference type="PANTHER" id="PTHR33048:SF162">
    <property type="entry name" value="SATRATOXIN BIOSYNTHESIS SC1 CLUSTER PROTEIN 4"/>
    <property type="match status" value="1"/>
</dbReference>
<dbReference type="OrthoDB" id="444631at2759"/>
<comment type="caution">
    <text evidence="8">The sequence shown here is derived from an EMBL/GenBank/DDBJ whole genome shotgun (WGS) entry which is preliminary data.</text>
</comment>
<dbReference type="Proteomes" id="UP000258309">
    <property type="component" value="Unassembled WGS sequence"/>
</dbReference>
<dbReference type="OMA" id="CYLAFFH"/>
<feature type="domain" description="Rhodopsin" evidence="7">
    <location>
        <begin position="31"/>
        <end position="280"/>
    </location>
</feature>
<dbReference type="InterPro" id="IPR049326">
    <property type="entry name" value="Rhodopsin_dom_fungi"/>
</dbReference>
<evidence type="ECO:0000256" key="3">
    <source>
        <dbReference type="ARBA" id="ARBA00022989"/>
    </source>
</evidence>
<feature type="transmembrane region" description="Helical" evidence="6">
    <location>
        <begin position="16"/>
        <end position="35"/>
    </location>
</feature>
<feature type="transmembrane region" description="Helical" evidence="6">
    <location>
        <begin position="139"/>
        <end position="160"/>
    </location>
</feature>
<reference evidence="8 9" key="1">
    <citation type="submission" date="2018-05" db="EMBL/GenBank/DDBJ databases">
        <title>Draft genome sequence of Scytalidium lignicola DSM 105466, a ubiquitous saprotrophic fungus.</title>
        <authorList>
            <person name="Buettner E."/>
            <person name="Gebauer A.M."/>
            <person name="Hofrichter M."/>
            <person name="Liers C."/>
            <person name="Kellner H."/>
        </authorList>
    </citation>
    <scope>NUCLEOTIDE SEQUENCE [LARGE SCALE GENOMIC DNA]</scope>
    <source>
        <strain evidence="8 9">DSM 105466</strain>
    </source>
</reference>
<keyword evidence="4 6" id="KW-0472">Membrane</keyword>
<evidence type="ECO:0000259" key="7">
    <source>
        <dbReference type="Pfam" id="PF20684"/>
    </source>
</evidence>
<evidence type="ECO:0000313" key="9">
    <source>
        <dbReference type="Proteomes" id="UP000258309"/>
    </source>
</evidence>
<keyword evidence="2 6" id="KW-0812">Transmembrane</keyword>
<evidence type="ECO:0000256" key="1">
    <source>
        <dbReference type="ARBA" id="ARBA00004141"/>
    </source>
</evidence>
<dbReference type="GO" id="GO:0016020">
    <property type="term" value="C:membrane"/>
    <property type="evidence" value="ECO:0007669"/>
    <property type="project" value="UniProtKB-SubCell"/>
</dbReference>
<evidence type="ECO:0000256" key="4">
    <source>
        <dbReference type="ARBA" id="ARBA00023136"/>
    </source>
</evidence>
<evidence type="ECO:0000256" key="2">
    <source>
        <dbReference type="ARBA" id="ARBA00022692"/>
    </source>
</evidence>